<evidence type="ECO:0000313" key="1">
    <source>
        <dbReference type="EMBL" id="KAF2455155.1"/>
    </source>
</evidence>
<dbReference type="Proteomes" id="UP000799766">
    <property type="component" value="Unassembled WGS sequence"/>
</dbReference>
<organism evidence="1 2">
    <name type="scientific">Lineolata rhizophorae</name>
    <dbReference type="NCBI Taxonomy" id="578093"/>
    <lineage>
        <taxon>Eukaryota</taxon>
        <taxon>Fungi</taxon>
        <taxon>Dikarya</taxon>
        <taxon>Ascomycota</taxon>
        <taxon>Pezizomycotina</taxon>
        <taxon>Dothideomycetes</taxon>
        <taxon>Dothideomycetes incertae sedis</taxon>
        <taxon>Lineolatales</taxon>
        <taxon>Lineolataceae</taxon>
        <taxon>Lineolata</taxon>
    </lineage>
</organism>
<evidence type="ECO:0000313" key="2">
    <source>
        <dbReference type="Proteomes" id="UP000799766"/>
    </source>
</evidence>
<dbReference type="EMBL" id="MU001688">
    <property type="protein sequence ID" value="KAF2455155.1"/>
    <property type="molecule type" value="Genomic_DNA"/>
</dbReference>
<sequence length="158" mass="17193">MRPLSGVCSPARPRHRCAWTPAPSAVPRAVWVKRRKTCVSSRPSGPSWARPWPQRRGKEFFWASRMYKTPCLVSTVVAGNWSSSPQRALHSSPTFPPGPSSTVVPGQSIVCLSSFANLLSGRVRFRLAIGPSEIIPTPPPDCAAGHTIELSPLNLVDQ</sequence>
<dbReference type="AlphaFoldDB" id="A0A6A6NTR0"/>
<reference evidence="1" key="1">
    <citation type="journal article" date="2020" name="Stud. Mycol.">
        <title>101 Dothideomycetes genomes: a test case for predicting lifestyles and emergence of pathogens.</title>
        <authorList>
            <person name="Haridas S."/>
            <person name="Albert R."/>
            <person name="Binder M."/>
            <person name="Bloem J."/>
            <person name="Labutti K."/>
            <person name="Salamov A."/>
            <person name="Andreopoulos B."/>
            <person name="Baker S."/>
            <person name="Barry K."/>
            <person name="Bills G."/>
            <person name="Bluhm B."/>
            <person name="Cannon C."/>
            <person name="Castanera R."/>
            <person name="Culley D."/>
            <person name="Daum C."/>
            <person name="Ezra D."/>
            <person name="Gonzalez J."/>
            <person name="Henrissat B."/>
            <person name="Kuo A."/>
            <person name="Liang C."/>
            <person name="Lipzen A."/>
            <person name="Lutzoni F."/>
            <person name="Magnuson J."/>
            <person name="Mondo S."/>
            <person name="Nolan M."/>
            <person name="Ohm R."/>
            <person name="Pangilinan J."/>
            <person name="Park H.-J."/>
            <person name="Ramirez L."/>
            <person name="Alfaro M."/>
            <person name="Sun H."/>
            <person name="Tritt A."/>
            <person name="Yoshinaga Y."/>
            <person name="Zwiers L.-H."/>
            <person name="Turgeon B."/>
            <person name="Goodwin S."/>
            <person name="Spatafora J."/>
            <person name="Crous P."/>
            <person name="Grigoriev I."/>
        </authorList>
    </citation>
    <scope>NUCLEOTIDE SEQUENCE</scope>
    <source>
        <strain evidence="1">ATCC 16933</strain>
    </source>
</reference>
<keyword evidence="2" id="KW-1185">Reference proteome</keyword>
<protein>
    <submittedName>
        <fullName evidence="1">Uncharacterized protein</fullName>
    </submittedName>
</protein>
<proteinExistence type="predicted"/>
<name>A0A6A6NTR0_9PEZI</name>
<accession>A0A6A6NTR0</accession>
<gene>
    <name evidence="1" type="ORF">BDY21DRAFT_80391</name>
</gene>